<dbReference type="PANTHER" id="PTHR43352">
    <property type="entry name" value="ACETYL-COA SYNTHETASE"/>
    <property type="match status" value="1"/>
</dbReference>
<dbReference type="SUPFAM" id="SSF52096">
    <property type="entry name" value="ClpP/crotonase"/>
    <property type="match status" value="2"/>
</dbReference>
<keyword evidence="7" id="KW-1185">Reference proteome</keyword>
<gene>
    <name evidence="5" type="ORF">F4557_003032</name>
    <name evidence="4" type="ORF">GCM10009546_57930</name>
</gene>
<dbReference type="InterPro" id="IPR000873">
    <property type="entry name" value="AMP-dep_synth/lig_dom"/>
</dbReference>
<accession>A0A7W7ID05</accession>
<dbReference type="PANTHER" id="PTHR43352:SF1">
    <property type="entry name" value="ANTHRANILATE--COA LIGASE"/>
    <property type="match status" value="1"/>
</dbReference>
<dbReference type="Gene3D" id="3.90.226.10">
    <property type="entry name" value="2-enoyl-CoA Hydratase, Chain A, domain 1"/>
    <property type="match status" value="2"/>
</dbReference>
<dbReference type="Proteomes" id="UP000549343">
    <property type="component" value="Unassembled WGS sequence"/>
</dbReference>
<evidence type="ECO:0000259" key="3">
    <source>
        <dbReference type="Pfam" id="PF00501"/>
    </source>
</evidence>
<dbReference type="GO" id="GO:0016878">
    <property type="term" value="F:acid-thiol ligase activity"/>
    <property type="evidence" value="ECO:0007669"/>
    <property type="project" value="TreeGrafter"/>
</dbReference>
<comment type="caution">
    <text evidence="5">The sequence shown here is derived from an EMBL/GenBank/DDBJ whole genome shotgun (WGS) entry which is preliminary data.</text>
</comment>
<sequence>MTAETATAPVPAGAFNAAGYLLRAAEHPDTAANTALTGPGGDLTYADLAGLASDVAAGLESWGVRAEERVVLFMADGPSMAAAILGAMRLGAVPVPVSTMLTGAELAALLGDARARILLVSDRFAVPAEAALALALAPGVRHVVAEGPGALRAPDGVRVGTFDDLAAAGRARDGAVRDPYPTSGDSSGLWLYTSGTTGTPKGAMHRHANIRHVVETYGRQVLGITPEDRCYSVAKLFFAYGIGNSLFFPLAAGATAVLDPDPPTPASVAGRLAEYRPTLFFAVPTFYAALLNADVPADAFASVRLAVSAGEPLPAGLCRRFTEWPPSAARASRRSSAPARCWSWTSCPRPRPASCAASPSASWPPRCSAADPREAKCYKLLTFCPAHVEHGGAARPAGTAEGQLMSSPEGTGTPPHVEFRVDPSGYRHWRLDVDGPVATLTMAVDERGGLVPGYELKLNSYDLGVDVELYDAVQRLRFEHPGVRAVVLTGGREKVFCAGANIRMLAASPHEWKVNFCRFTNETRNGIEDATANSGQTYLAALNGTASGGGYELALACEHIMLVDDRSSAVSLPEVPLLGVLPGTGGLTRLTDKRRVRRDRADYFATKAEGLAGRKAVAWRLVDEAVPRPAWDAAVAGRAAELAARSSRPEGARGVELTPLGKERTESSVSYRHVSAKLDRDAGSVEITIAGPDSSPGGIEDVHRQGAGFWTLAMTRELDDLILDLRTNEPALGTWLFRTSGDARHVLAHDRLLLDNAGDWLANEILHYLKRTLKRLDVTSRSLVALIEPGGCFAGSLLEVVLAADRSYQLDGVFEDTDPDADPAAITVTAMNLGPLPMGNGLTRLATRFLGDDAALAAVRDAEGKPLEAADAERLGLVTFTPDDIDWDEEIRIAAEERAGFSPDALTGLEANCRFPGPETMETRIFGRLTAWQNWIFTRPNASGPDGALCRYGTGERADFDRKRV</sequence>
<dbReference type="SUPFAM" id="SSF56801">
    <property type="entry name" value="Acetyl-CoA synthetase-like"/>
    <property type="match status" value="1"/>
</dbReference>
<dbReference type="Gene3D" id="3.40.50.980">
    <property type="match status" value="1"/>
</dbReference>
<protein>
    <submittedName>
        <fullName evidence="5">Benzoyl-CoA-dihydrodiol lyase</fullName>
    </submittedName>
</protein>
<dbReference type="Proteomes" id="UP001501427">
    <property type="component" value="Unassembled WGS sequence"/>
</dbReference>
<dbReference type="Gene3D" id="3.40.50.12820">
    <property type="match status" value="1"/>
</dbReference>
<evidence type="ECO:0000313" key="6">
    <source>
        <dbReference type="Proteomes" id="UP000549343"/>
    </source>
</evidence>
<evidence type="ECO:0000313" key="7">
    <source>
        <dbReference type="Proteomes" id="UP001501427"/>
    </source>
</evidence>
<dbReference type="EMBL" id="BAAAHD010000066">
    <property type="protein sequence ID" value="GAA0587992.1"/>
    <property type="molecule type" value="Genomic_DNA"/>
</dbReference>
<evidence type="ECO:0000313" key="5">
    <source>
        <dbReference type="EMBL" id="MBB4774614.1"/>
    </source>
</evidence>
<dbReference type="Pfam" id="PF00501">
    <property type="entry name" value="AMP-binding"/>
    <property type="match status" value="1"/>
</dbReference>
<reference evidence="5 6" key="2">
    <citation type="submission" date="2020-08" db="EMBL/GenBank/DDBJ databases">
        <title>Sequencing the genomes of 1000 actinobacteria strains.</title>
        <authorList>
            <person name="Klenk H.-P."/>
        </authorList>
    </citation>
    <scope>NUCLEOTIDE SEQUENCE [LARGE SCALE GENOMIC DNA]</scope>
    <source>
        <strain evidence="5 6">DSM 44772</strain>
    </source>
</reference>
<name>A0A7W7ID05_9ACTN</name>
<dbReference type="CDD" id="cd06558">
    <property type="entry name" value="crotonase-like"/>
    <property type="match status" value="1"/>
</dbReference>
<evidence type="ECO:0000256" key="2">
    <source>
        <dbReference type="SAM" id="MobiDB-lite"/>
    </source>
</evidence>
<dbReference type="EMBL" id="JACHMV010000001">
    <property type="protein sequence ID" value="MBB4774614.1"/>
    <property type="molecule type" value="Genomic_DNA"/>
</dbReference>
<feature type="domain" description="AMP-dependent synthetase/ligase" evidence="3">
    <location>
        <begin position="24"/>
        <end position="324"/>
    </location>
</feature>
<keyword evidence="5" id="KW-0456">Lyase</keyword>
<dbReference type="NCBIfam" id="TIGR03222">
    <property type="entry name" value="benzo_boxC"/>
    <property type="match status" value="1"/>
</dbReference>
<dbReference type="InterPro" id="IPR017633">
    <property type="entry name" value="Benz-CoA_dihydrodiol_lyase"/>
</dbReference>
<reference evidence="4" key="3">
    <citation type="submission" date="2023-12" db="EMBL/GenBank/DDBJ databases">
        <authorList>
            <person name="Sun Q."/>
            <person name="Inoue M."/>
        </authorList>
    </citation>
    <scope>NUCLEOTIDE SEQUENCE</scope>
    <source>
        <strain evidence="4">JCM 10667</strain>
    </source>
</reference>
<keyword evidence="1" id="KW-0436">Ligase</keyword>
<reference evidence="4 7" key="1">
    <citation type="journal article" date="2019" name="Int. J. Syst. Evol. Microbiol.">
        <title>The Global Catalogue of Microorganisms (GCM) 10K type strain sequencing project: providing services to taxonomists for standard genome sequencing and annotation.</title>
        <authorList>
            <consortium name="The Broad Institute Genomics Platform"/>
            <consortium name="The Broad Institute Genome Sequencing Center for Infectious Disease"/>
            <person name="Wu L."/>
            <person name="Ma J."/>
        </authorList>
    </citation>
    <scope>NUCLEOTIDE SEQUENCE [LARGE SCALE GENOMIC DNA]</scope>
    <source>
        <strain evidence="4 7">JCM 10667</strain>
    </source>
</reference>
<dbReference type="InterPro" id="IPR001753">
    <property type="entry name" value="Enoyl-CoA_hydra/iso"/>
</dbReference>
<dbReference type="GO" id="GO:0016829">
    <property type="term" value="F:lyase activity"/>
    <property type="evidence" value="ECO:0007669"/>
    <property type="project" value="UniProtKB-KW"/>
</dbReference>
<proteinExistence type="predicted"/>
<dbReference type="Pfam" id="PF00378">
    <property type="entry name" value="ECH_1"/>
    <property type="match status" value="1"/>
</dbReference>
<dbReference type="AlphaFoldDB" id="A0A7W7ID05"/>
<feature type="region of interest" description="Disordered" evidence="2">
    <location>
        <begin position="394"/>
        <end position="415"/>
    </location>
</feature>
<evidence type="ECO:0000313" key="4">
    <source>
        <dbReference type="EMBL" id="GAA0587992.1"/>
    </source>
</evidence>
<organism evidence="5 6">
    <name type="scientific">Actinomadura livida</name>
    <dbReference type="NCBI Taxonomy" id="79909"/>
    <lineage>
        <taxon>Bacteria</taxon>
        <taxon>Bacillati</taxon>
        <taxon>Actinomycetota</taxon>
        <taxon>Actinomycetes</taxon>
        <taxon>Streptosporangiales</taxon>
        <taxon>Thermomonosporaceae</taxon>
        <taxon>Actinomadura</taxon>
    </lineage>
</organism>
<dbReference type="GO" id="GO:0044550">
    <property type="term" value="P:secondary metabolite biosynthetic process"/>
    <property type="evidence" value="ECO:0007669"/>
    <property type="project" value="TreeGrafter"/>
</dbReference>
<dbReference type="InterPro" id="IPR029045">
    <property type="entry name" value="ClpP/crotonase-like_dom_sf"/>
</dbReference>
<dbReference type="RefSeq" id="WP_184883358.1">
    <property type="nucleotide sequence ID" value="NZ_BAAAHD010000066.1"/>
</dbReference>
<evidence type="ECO:0000256" key="1">
    <source>
        <dbReference type="ARBA" id="ARBA00022598"/>
    </source>
</evidence>